<organism evidence="1 2">
    <name type="scientific">Truncatella angustata</name>
    <dbReference type="NCBI Taxonomy" id="152316"/>
    <lineage>
        <taxon>Eukaryota</taxon>
        <taxon>Fungi</taxon>
        <taxon>Dikarya</taxon>
        <taxon>Ascomycota</taxon>
        <taxon>Pezizomycotina</taxon>
        <taxon>Sordariomycetes</taxon>
        <taxon>Xylariomycetidae</taxon>
        <taxon>Amphisphaeriales</taxon>
        <taxon>Sporocadaceae</taxon>
        <taxon>Truncatella</taxon>
    </lineage>
</organism>
<dbReference type="GeneID" id="70135313"/>
<keyword evidence="2" id="KW-1185">Reference proteome</keyword>
<protein>
    <submittedName>
        <fullName evidence="1">Uncharacterized protein</fullName>
    </submittedName>
</protein>
<dbReference type="PANTHER" id="PTHR38115">
    <property type="entry name" value="LIPOCALIN-LIKE DOMAIN-CONTAINING PROTEIN"/>
    <property type="match status" value="1"/>
</dbReference>
<dbReference type="Proteomes" id="UP000758603">
    <property type="component" value="Unassembled WGS sequence"/>
</dbReference>
<comment type="caution">
    <text evidence="1">The sequence shown here is derived from an EMBL/GenBank/DDBJ whole genome shotgun (WGS) entry which is preliminary data.</text>
</comment>
<dbReference type="InterPro" id="IPR053037">
    <property type="entry name" value="Pericyclase_pydY-like"/>
</dbReference>
<accession>A0A9P8UXV3</accession>
<evidence type="ECO:0000313" key="2">
    <source>
        <dbReference type="Proteomes" id="UP000758603"/>
    </source>
</evidence>
<sequence length="196" mass="21461">MAAPANKTIGDLGGKWVMNKTLSDDVEPGLALQGIGWMTRKAIGLATVTLQVKQYTDAADGKPHLDIEQTATGGIKGTSEHRTLDDTPREHADWLFGKVKGRSLYIAADALPAKVKEQLLGDDFLTEGWLQSDEEKTGPGGALHVVNWVEAEAGWTVAQVWGFQTVGGERRYARNIVITNKDKKVELRLVYDFISE</sequence>
<dbReference type="RefSeq" id="XP_045964667.1">
    <property type="nucleotide sequence ID" value="XM_046106422.1"/>
</dbReference>
<evidence type="ECO:0000313" key="1">
    <source>
        <dbReference type="EMBL" id="KAH6660536.1"/>
    </source>
</evidence>
<proteinExistence type="predicted"/>
<gene>
    <name evidence="1" type="ORF">BKA67DRAFT_653710</name>
</gene>
<dbReference type="OrthoDB" id="425354at2759"/>
<dbReference type="EMBL" id="JAGPXC010000001">
    <property type="protein sequence ID" value="KAH6660536.1"/>
    <property type="molecule type" value="Genomic_DNA"/>
</dbReference>
<dbReference type="AlphaFoldDB" id="A0A9P8UXV3"/>
<dbReference type="PANTHER" id="PTHR38115:SF1">
    <property type="entry name" value="LIPOCALIN-LIKE DOMAIN-CONTAINING PROTEIN"/>
    <property type="match status" value="1"/>
</dbReference>
<reference evidence="1" key="1">
    <citation type="journal article" date="2021" name="Nat. Commun.">
        <title>Genetic determinants of endophytism in the Arabidopsis root mycobiome.</title>
        <authorList>
            <person name="Mesny F."/>
            <person name="Miyauchi S."/>
            <person name="Thiergart T."/>
            <person name="Pickel B."/>
            <person name="Atanasova L."/>
            <person name="Karlsson M."/>
            <person name="Huettel B."/>
            <person name="Barry K.W."/>
            <person name="Haridas S."/>
            <person name="Chen C."/>
            <person name="Bauer D."/>
            <person name="Andreopoulos W."/>
            <person name="Pangilinan J."/>
            <person name="LaButti K."/>
            <person name="Riley R."/>
            <person name="Lipzen A."/>
            <person name="Clum A."/>
            <person name="Drula E."/>
            <person name="Henrissat B."/>
            <person name="Kohler A."/>
            <person name="Grigoriev I.V."/>
            <person name="Martin F.M."/>
            <person name="Hacquard S."/>
        </authorList>
    </citation>
    <scope>NUCLEOTIDE SEQUENCE</scope>
    <source>
        <strain evidence="1">MPI-SDFR-AT-0073</strain>
    </source>
</reference>
<name>A0A9P8UXV3_9PEZI</name>